<reference evidence="10 11" key="1">
    <citation type="submission" date="2024-09" db="EMBL/GenBank/DDBJ databases">
        <authorList>
            <person name="Sun Q."/>
            <person name="Mori K."/>
        </authorList>
    </citation>
    <scope>NUCLEOTIDE SEQUENCE [LARGE SCALE GENOMIC DNA]</scope>
    <source>
        <strain evidence="10 11">ATCC 51285</strain>
    </source>
</reference>
<dbReference type="EMBL" id="JBHLZN010000004">
    <property type="protein sequence ID" value="MFB9887254.1"/>
    <property type="molecule type" value="Genomic_DNA"/>
</dbReference>
<evidence type="ECO:0000256" key="5">
    <source>
        <dbReference type="ARBA" id="ARBA00022842"/>
    </source>
</evidence>
<evidence type="ECO:0000256" key="8">
    <source>
        <dbReference type="HAMAP-Rule" id="MF_00316"/>
    </source>
</evidence>
<dbReference type="Pfam" id="PF12804">
    <property type="entry name" value="NTP_transf_3"/>
    <property type="match status" value="1"/>
</dbReference>
<evidence type="ECO:0000313" key="10">
    <source>
        <dbReference type="EMBL" id="MFB9887254.1"/>
    </source>
</evidence>
<dbReference type="SUPFAM" id="SSF53448">
    <property type="entry name" value="Nucleotide-diphospho-sugar transferases"/>
    <property type="match status" value="1"/>
</dbReference>
<evidence type="ECO:0000256" key="4">
    <source>
        <dbReference type="ARBA" id="ARBA00022741"/>
    </source>
</evidence>
<keyword evidence="2 8" id="KW-0808">Transferase</keyword>
<keyword evidence="11" id="KW-1185">Reference proteome</keyword>
<proteinExistence type="inferred from homology"/>
<dbReference type="Gene3D" id="3.90.550.10">
    <property type="entry name" value="Spore Coat Polysaccharide Biosynthesis Protein SpsA, Chain A"/>
    <property type="match status" value="1"/>
</dbReference>
<dbReference type="PANTHER" id="PTHR19136">
    <property type="entry name" value="MOLYBDENUM COFACTOR GUANYLYLTRANSFERASE"/>
    <property type="match status" value="1"/>
</dbReference>
<comment type="cofactor">
    <cofactor evidence="8">
        <name>Mg(2+)</name>
        <dbReference type="ChEBI" id="CHEBI:18420"/>
    </cofactor>
</comment>
<evidence type="ECO:0000256" key="6">
    <source>
        <dbReference type="ARBA" id="ARBA00023134"/>
    </source>
</evidence>
<evidence type="ECO:0000256" key="2">
    <source>
        <dbReference type="ARBA" id="ARBA00022679"/>
    </source>
</evidence>
<evidence type="ECO:0000256" key="1">
    <source>
        <dbReference type="ARBA" id="ARBA00022490"/>
    </source>
</evidence>
<dbReference type="GO" id="GO:0061603">
    <property type="term" value="F:molybdenum cofactor guanylyltransferase activity"/>
    <property type="evidence" value="ECO:0007669"/>
    <property type="project" value="UniProtKB-EC"/>
</dbReference>
<evidence type="ECO:0000256" key="3">
    <source>
        <dbReference type="ARBA" id="ARBA00022723"/>
    </source>
</evidence>
<feature type="binding site" evidence="8">
    <location>
        <position position="107"/>
    </location>
    <ligand>
        <name>Mg(2+)</name>
        <dbReference type="ChEBI" id="CHEBI:18420"/>
    </ligand>
</feature>
<feature type="binding site" evidence="8">
    <location>
        <begin position="14"/>
        <end position="16"/>
    </location>
    <ligand>
        <name>GTP</name>
        <dbReference type="ChEBI" id="CHEBI:37565"/>
    </ligand>
</feature>
<keyword evidence="5 8" id="KW-0460">Magnesium</keyword>
<keyword evidence="3 8" id="KW-0479">Metal-binding</keyword>
<feature type="domain" description="MobA-like NTP transferase" evidence="9">
    <location>
        <begin position="11"/>
        <end position="172"/>
    </location>
</feature>
<comment type="domain">
    <text evidence="8">The N-terminal domain determines nucleotide recognition and specific binding, while the C-terminal domain determines the specific binding to the target protein.</text>
</comment>
<protein>
    <recommendedName>
        <fullName evidence="8">Molybdenum cofactor guanylyltransferase</fullName>
        <shortName evidence="8">MoCo guanylyltransferase</shortName>
        <ecNumber evidence="8">2.7.7.77</ecNumber>
    </recommendedName>
    <alternativeName>
        <fullName evidence="8">GTP:molybdopterin guanylyltransferase</fullName>
    </alternativeName>
    <alternativeName>
        <fullName evidence="8">Mo-MPT guanylyltransferase</fullName>
    </alternativeName>
    <alternativeName>
        <fullName evidence="8">Molybdopterin guanylyltransferase</fullName>
    </alternativeName>
    <alternativeName>
        <fullName evidence="8">Molybdopterin-guanine dinucleotide synthase</fullName>
        <shortName evidence="8">MGD synthase</shortName>
    </alternativeName>
</protein>
<feature type="binding site" evidence="8">
    <location>
        <position position="73"/>
    </location>
    <ligand>
        <name>GTP</name>
        <dbReference type="ChEBI" id="CHEBI:37565"/>
    </ligand>
</feature>
<dbReference type="RefSeq" id="WP_027314158.1">
    <property type="nucleotide sequence ID" value="NZ_JBHLZN010000004.1"/>
</dbReference>
<keyword evidence="7 8" id="KW-0501">Molybdenum cofactor biosynthesis</keyword>
<keyword evidence="6 8" id="KW-0342">GTP-binding</keyword>
<dbReference type="InterPro" id="IPR013482">
    <property type="entry name" value="Molybde_CF_guanTrfase"/>
</dbReference>
<keyword evidence="1 8" id="KW-0963">Cytoplasm</keyword>
<feature type="binding site" evidence="8">
    <location>
        <position position="107"/>
    </location>
    <ligand>
        <name>GTP</name>
        <dbReference type="ChEBI" id="CHEBI:37565"/>
    </ligand>
</feature>
<keyword evidence="4 8" id="KW-0547">Nucleotide-binding</keyword>
<comment type="subcellular location">
    <subcellularLocation>
        <location evidence="8">Cytoplasm</location>
    </subcellularLocation>
</comment>
<comment type="caution">
    <text evidence="10">The sequence shown here is derived from an EMBL/GenBank/DDBJ whole genome shotgun (WGS) entry which is preliminary data.</text>
</comment>
<feature type="binding site" evidence="8">
    <location>
        <position position="27"/>
    </location>
    <ligand>
        <name>GTP</name>
        <dbReference type="ChEBI" id="CHEBI:37565"/>
    </ligand>
</feature>
<comment type="function">
    <text evidence="8">Transfers a GMP moiety from GTP to Mo-molybdopterin (Mo-MPT) cofactor (Moco or molybdenum cofactor) to form Mo-molybdopterin guanine dinucleotide (Mo-MGD) cofactor.</text>
</comment>
<dbReference type="HAMAP" id="MF_00316">
    <property type="entry name" value="MobA"/>
    <property type="match status" value="1"/>
</dbReference>
<comment type="caution">
    <text evidence="8">Lacks conserved residue(s) required for the propagation of feature annotation.</text>
</comment>
<dbReference type="EC" id="2.7.7.77" evidence="8"/>
<keyword evidence="10" id="KW-0548">Nucleotidyltransferase</keyword>
<evidence type="ECO:0000259" key="9">
    <source>
        <dbReference type="Pfam" id="PF12804"/>
    </source>
</evidence>
<dbReference type="Proteomes" id="UP001589628">
    <property type="component" value="Unassembled WGS sequence"/>
</dbReference>
<evidence type="ECO:0000313" key="11">
    <source>
        <dbReference type="Proteomes" id="UP001589628"/>
    </source>
</evidence>
<organism evidence="10 11">
    <name type="scientific">Balneatrix alpica</name>
    <dbReference type="NCBI Taxonomy" id="75684"/>
    <lineage>
        <taxon>Bacteria</taxon>
        <taxon>Pseudomonadati</taxon>
        <taxon>Pseudomonadota</taxon>
        <taxon>Gammaproteobacteria</taxon>
        <taxon>Oceanospirillales</taxon>
        <taxon>Balneatrichaceae</taxon>
        <taxon>Balneatrix</taxon>
    </lineage>
</organism>
<sequence length="196" mass="21848">MTEASATQRVGLILAGGAGRRVGGQDKGLLRWQGQPLVSYPATAIRPLVDELWISCNRNPSQYQPYADRLLQDEEPAETYAGPLAGICAALPQLADSVQVLLLSPCDTPGMSPAHWQRFVLQAQANPQRWHYLHSEAGSHYLHAWIPRAYWPLLLDFYRSGERAMHRLLAQLPEPALTVEMDEQALLNLNQMPTEA</sequence>
<accession>A0ABV5ZFF6</accession>
<comment type="subunit">
    <text evidence="8">Monomer.</text>
</comment>
<comment type="similarity">
    <text evidence="8">Belongs to the MobA family.</text>
</comment>
<dbReference type="InterPro" id="IPR025877">
    <property type="entry name" value="MobA-like_NTP_Trfase"/>
</dbReference>
<name>A0ABV5ZFF6_9GAMM</name>
<dbReference type="InterPro" id="IPR029044">
    <property type="entry name" value="Nucleotide-diphossugar_trans"/>
</dbReference>
<dbReference type="CDD" id="cd02503">
    <property type="entry name" value="MobA"/>
    <property type="match status" value="1"/>
</dbReference>
<dbReference type="PANTHER" id="PTHR19136:SF81">
    <property type="entry name" value="MOLYBDENUM COFACTOR GUANYLYLTRANSFERASE"/>
    <property type="match status" value="1"/>
</dbReference>
<gene>
    <name evidence="8" type="primary">mobA</name>
    <name evidence="10" type="ORF">ACFFLH_12615</name>
</gene>
<evidence type="ECO:0000256" key="7">
    <source>
        <dbReference type="ARBA" id="ARBA00023150"/>
    </source>
</evidence>
<comment type="catalytic activity">
    <reaction evidence="8">
        <text>Mo-molybdopterin + GTP + H(+) = Mo-molybdopterin guanine dinucleotide + diphosphate</text>
        <dbReference type="Rhea" id="RHEA:34243"/>
        <dbReference type="ChEBI" id="CHEBI:15378"/>
        <dbReference type="ChEBI" id="CHEBI:33019"/>
        <dbReference type="ChEBI" id="CHEBI:37565"/>
        <dbReference type="ChEBI" id="CHEBI:71302"/>
        <dbReference type="ChEBI" id="CHEBI:71310"/>
        <dbReference type="EC" id="2.7.7.77"/>
    </reaction>
</comment>